<reference evidence="1" key="1">
    <citation type="journal article" date="2024" name="Int. J. Syst. Evol. Microbiol.">
        <title>Polycladomyces zharkentensis sp. nov., a novel thermophilic cellulose- and starch-degrading member of the Bacillota from a geothermal aquifer in Kazakhstan.</title>
        <authorList>
            <person name="Mashzhan A."/>
            <person name="Kistaubayeva A."/>
            <person name="Javier-Lopez R."/>
            <person name="Bissenova U."/>
            <person name="Bissenbay A."/>
            <person name="Birkeland N.K."/>
        </authorList>
    </citation>
    <scope>NUCLEOTIDE SEQUENCE</scope>
    <source>
        <strain evidence="1">ZKZ2T</strain>
    </source>
</reference>
<proteinExistence type="predicted"/>
<gene>
    <name evidence="1" type="ORF">JQC72_14175</name>
</gene>
<dbReference type="EMBL" id="JAFHAP010000014">
    <property type="protein sequence ID" value="MBN2910646.1"/>
    <property type="molecule type" value="Genomic_DNA"/>
</dbReference>
<dbReference type="RefSeq" id="WP_205496756.1">
    <property type="nucleotide sequence ID" value="NZ_JAFHAP010000014.1"/>
</dbReference>
<dbReference type="Gene3D" id="2.60.120.260">
    <property type="entry name" value="Galactose-binding domain-like"/>
    <property type="match status" value="1"/>
</dbReference>
<organism evidence="1 2">
    <name type="scientific">Polycladomyces zharkentensis</name>
    <dbReference type="NCBI Taxonomy" id="2807616"/>
    <lineage>
        <taxon>Bacteria</taxon>
        <taxon>Bacillati</taxon>
        <taxon>Bacillota</taxon>
        <taxon>Bacilli</taxon>
        <taxon>Bacillales</taxon>
        <taxon>Thermoactinomycetaceae</taxon>
        <taxon>Polycladomyces</taxon>
    </lineage>
</organism>
<evidence type="ECO:0000313" key="1">
    <source>
        <dbReference type="EMBL" id="MBN2910646.1"/>
    </source>
</evidence>
<dbReference type="Proteomes" id="UP001177120">
    <property type="component" value="Unassembled WGS sequence"/>
</dbReference>
<evidence type="ECO:0008006" key="3">
    <source>
        <dbReference type="Google" id="ProtNLM"/>
    </source>
</evidence>
<comment type="caution">
    <text evidence="1">The sequence shown here is derived from an EMBL/GenBank/DDBJ whole genome shotgun (WGS) entry which is preliminary data.</text>
</comment>
<keyword evidence="2" id="KW-1185">Reference proteome</keyword>
<sequence length="172" mass="18300">MRMSGNLLKNPSFEDASTLAFWDRSGVTSNPGDPQAFEGLKVAQLGPVTADGAVAIISQRVLLPSGTQNLHVSFAVQNAVIDGTSTAPWRVTIQWLGGAPNTPVLLEETLVTRQAGMVTVDSNDWLTYVAVSGPKPTGAVYARLRFILQGDVIGATNFFQGIQIDNVVLTTD</sequence>
<name>A0ABS2WME8_9BACL</name>
<protein>
    <recommendedName>
        <fullName evidence="3">CBM-cenC domain-containing protein</fullName>
    </recommendedName>
</protein>
<evidence type="ECO:0000313" key="2">
    <source>
        <dbReference type="Proteomes" id="UP001177120"/>
    </source>
</evidence>
<accession>A0ABS2WME8</accession>